<dbReference type="RefSeq" id="XP_016610542.1">
    <property type="nucleotide sequence ID" value="XM_016751249.1"/>
</dbReference>
<dbReference type="GO" id="GO:0005634">
    <property type="term" value="C:nucleus"/>
    <property type="evidence" value="ECO:0007669"/>
    <property type="project" value="UniProtKB-SubCell"/>
</dbReference>
<dbReference type="InterPro" id="IPR026060">
    <property type="entry name" value="AMY1"/>
</dbReference>
<feature type="region of interest" description="Disordered" evidence="4">
    <location>
        <begin position="78"/>
        <end position="110"/>
    </location>
</feature>
<comment type="similarity">
    <text evidence="2">Belongs to the AMY1 family.</text>
</comment>
<evidence type="ECO:0000256" key="3">
    <source>
        <dbReference type="ARBA" id="ARBA00023242"/>
    </source>
</evidence>
<dbReference type="GO" id="GO:0003713">
    <property type="term" value="F:transcription coactivator activity"/>
    <property type="evidence" value="ECO:0007669"/>
    <property type="project" value="InterPro"/>
</dbReference>
<keyword evidence="3" id="KW-0539">Nucleus</keyword>
<sequence>MAAGDHKKEDFRKYLEKNGIIDALTKVLVGLYEEPEKPENAMDYVKQFLGGPSDVDVEALRNENEELRRKVEELQQRLDEIKGANQPTVQEPASVTPGAPGAPVEPQPAQ</sequence>
<protein>
    <recommendedName>
        <fullName evidence="7">c-Myc-binding protein</fullName>
    </recommendedName>
</protein>
<dbReference type="EMBL" id="KQ257453">
    <property type="protein sequence ID" value="KND02503.1"/>
    <property type="molecule type" value="Genomic_DNA"/>
</dbReference>
<dbReference type="Proteomes" id="UP000053201">
    <property type="component" value="Unassembled WGS sequence"/>
</dbReference>
<evidence type="ECO:0000313" key="6">
    <source>
        <dbReference type="Proteomes" id="UP000053201"/>
    </source>
</evidence>
<evidence type="ECO:0000256" key="2">
    <source>
        <dbReference type="ARBA" id="ARBA00009389"/>
    </source>
</evidence>
<accession>A0A0L0HN65</accession>
<reference evidence="5 6" key="1">
    <citation type="submission" date="2009-08" db="EMBL/GenBank/DDBJ databases">
        <title>The Genome Sequence of Spizellomyces punctatus strain DAOM BR117.</title>
        <authorList>
            <consortium name="The Broad Institute Genome Sequencing Platform"/>
            <person name="Russ C."/>
            <person name="Cuomo C."/>
            <person name="Shea T."/>
            <person name="Young S.K."/>
            <person name="Zeng Q."/>
            <person name="Koehrsen M."/>
            <person name="Haas B."/>
            <person name="Borodovsky M."/>
            <person name="Guigo R."/>
            <person name="Alvarado L."/>
            <person name="Berlin A."/>
            <person name="Bochicchio J."/>
            <person name="Borenstein D."/>
            <person name="Chapman S."/>
            <person name="Chen Z."/>
            <person name="Engels R."/>
            <person name="Freedman E."/>
            <person name="Gellesch M."/>
            <person name="Goldberg J."/>
            <person name="Griggs A."/>
            <person name="Gujja S."/>
            <person name="Heiman D."/>
            <person name="Hepburn T."/>
            <person name="Howarth C."/>
            <person name="Jen D."/>
            <person name="Larson L."/>
            <person name="Lewis B."/>
            <person name="Mehta T."/>
            <person name="Park D."/>
            <person name="Pearson M."/>
            <person name="Roberts A."/>
            <person name="Saif S."/>
            <person name="Shenoy N."/>
            <person name="Sisk P."/>
            <person name="Stolte C."/>
            <person name="Sykes S."/>
            <person name="Thomson T."/>
            <person name="Walk T."/>
            <person name="White J."/>
            <person name="Yandava C."/>
            <person name="Burger G."/>
            <person name="Gray M.W."/>
            <person name="Holland P.W.H."/>
            <person name="King N."/>
            <person name="Lang F.B.F."/>
            <person name="Roger A.J."/>
            <person name="Ruiz-Trillo I."/>
            <person name="Lander E."/>
            <person name="Nusbaum C."/>
        </authorList>
    </citation>
    <scope>NUCLEOTIDE SEQUENCE [LARGE SCALE GENOMIC DNA]</scope>
    <source>
        <strain evidence="5 6">DAOM BR117</strain>
    </source>
</reference>
<dbReference type="AlphaFoldDB" id="A0A0L0HN65"/>
<organism evidence="5 6">
    <name type="scientific">Spizellomyces punctatus (strain DAOM BR117)</name>
    <dbReference type="NCBI Taxonomy" id="645134"/>
    <lineage>
        <taxon>Eukaryota</taxon>
        <taxon>Fungi</taxon>
        <taxon>Fungi incertae sedis</taxon>
        <taxon>Chytridiomycota</taxon>
        <taxon>Chytridiomycota incertae sedis</taxon>
        <taxon>Chytridiomycetes</taxon>
        <taxon>Spizellomycetales</taxon>
        <taxon>Spizellomycetaceae</taxon>
        <taxon>Spizellomyces</taxon>
    </lineage>
</organism>
<evidence type="ECO:0000256" key="4">
    <source>
        <dbReference type="SAM" id="MobiDB-lite"/>
    </source>
</evidence>
<dbReference type="STRING" id="645134.A0A0L0HN65"/>
<dbReference type="PRINTS" id="PR02028">
    <property type="entry name" value="CMYCBINDINGP"/>
</dbReference>
<dbReference type="VEuPathDB" id="FungiDB:SPPG_02962"/>
<dbReference type="OrthoDB" id="524165at2759"/>
<gene>
    <name evidence="5" type="ORF">SPPG_02962</name>
</gene>
<dbReference type="OMA" id="MMHYKEE"/>
<comment type="subcellular location">
    <subcellularLocation>
        <location evidence="1">Nucleus</location>
    </subcellularLocation>
</comment>
<dbReference type="InParanoid" id="A0A0L0HN65"/>
<dbReference type="GeneID" id="27686513"/>
<proteinExistence type="inferred from homology"/>
<evidence type="ECO:0000256" key="1">
    <source>
        <dbReference type="ARBA" id="ARBA00004123"/>
    </source>
</evidence>
<dbReference type="PANTHER" id="PTHR13168:SF0">
    <property type="entry name" value="C-MYC-BINDING PROTEIN"/>
    <property type="match status" value="1"/>
</dbReference>
<dbReference type="eggNOG" id="ENOG502S7GH">
    <property type="taxonomic scope" value="Eukaryota"/>
</dbReference>
<keyword evidence="6" id="KW-1185">Reference proteome</keyword>
<name>A0A0L0HN65_SPIPD</name>
<evidence type="ECO:0008006" key="7">
    <source>
        <dbReference type="Google" id="ProtNLM"/>
    </source>
</evidence>
<dbReference type="CDD" id="cd21937">
    <property type="entry name" value="ZIP_MycBP-like"/>
    <property type="match status" value="1"/>
</dbReference>
<dbReference type="PANTHER" id="PTHR13168">
    <property type="entry name" value="ASSOCIATE OF C-MYC AMY-1"/>
    <property type="match status" value="1"/>
</dbReference>
<dbReference type="Gene3D" id="6.10.250.1060">
    <property type="match status" value="1"/>
</dbReference>
<evidence type="ECO:0000313" key="5">
    <source>
        <dbReference type="EMBL" id="KND02503.1"/>
    </source>
</evidence>